<organism evidence="1 2">
    <name type="scientific">Edaphosphingomonas haloaromaticamans</name>
    <dbReference type="NCBI Taxonomy" id="653954"/>
    <lineage>
        <taxon>Bacteria</taxon>
        <taxon>Pseudomonadati</taxon>
        <taxon>Pseudomonadota</taxon>
        <taxon>Alphaproteobacteria</taxon>
        <taxon>Sphingomonadales</taxon>
        <taxon>Rhizorhabdaceae</taxon>
        <taxon>Edaphosphingomonas</taxon>
    </lineage>
</organism>
<comment type="caution">
    <text evidence="1">The sequence shown here is derived from an EMBL/GenBank/DDBJ whole genome shotgun (WGS) entry which is preliminary data.</text>
</comment>
<reference evidence="1 2" key="1">
    <citation type="submission" date="2016-09" db="EMBL/GenBank/DDBJ databases">
        <title>Metabolic pathway, cell adaptation mechanisms and a novel monoxygenase revealed through proteogenomic-transcription analysis of a Sphingomonas haloaromaticamans strain degrading the fungicide ortho-phenylphenol.</title>
        <authorList>
            <person name="Perruchon C."/>
            <person name="Papadopoulou E.S."/>
            <person name="Rousidou C."/>
            <person name="Vasileiadis S."/>
            <person name="Tanou G."/>
            <person name="Amoutzias G."/>
            <person name="Molassiotis A."/>
            <person name="Karpouzas D.G."/>
        </authorList>
    </citation>
    <scope>NUCLEOTIDE SEQUENCE [LARGE SCALE GENOMIC DNA]</scope>
    <source>
        <strain evidence="1 2">P3</strain>
    </source>
</reference>
<name>A0A1S1HFG6_9SPHN</name>
<dbReference type="AlphaFoldDB" id="A0A1S1HFG6"/>
<evidence type="ECO:0000313" key="2">
    <source>
        <dbReference type="Proteomes" id="UP000179467"/>
    </source>
</evidence>
<sequence>MPTALDSSAARYAIRVTDPSNPNVTIGYVFAAEESFVAAPGGDQIAQDAIAELEATFTTGPTLTAVRLPAGSHETLRGLADPGSAGGGNHN</sequence>
<proteinExistence type="predicted"/>
<dbReference type="Proteomes" id="UP000179467">
    <property type="component" value="Unassembled WGS sequence"/>
</dbReference>
<protein>
    <submittedName>
        <fullName evidence="1">Uncharacterized protein</fullName>
    </submittedName>
</protein>
<accession>A0A1S1HFG6</accession>
<dbReference type="OrthoDB" id="9930009at2"/>
<dbReference type="EMBL" id="MIPT01000001">
    <property type="protein sequence ID" value="OHT20562.1"/>
    <property type="molecule type" value="Genomic_DNA"/>
</dbReference>
<evidence type="ECO:0000313" key="1">
    <source>
        <dbReference type="EMBL" id="OHT20562.1"/>
    </source>
</evidence>
<gene>
    <name evidence="1" type="ORF">BHE75_02560</name>
</gene>
<keyword evidence="2" id="KW-1185">Reference proteome</keyword>